<evidence type="ECO:0000313" key="1">
    <source>
        <dbReference type="EMBL" id="NMO18333.1"/>
    </source>
</evidence>
<sequence>MKTGTLVAMLGAGLFLLGCGGPMEDAPAEDTLGTGEEALSGLTASHSCYQTFNDMVCTATVSGGVPPYSYAWTEQRYVPAINRTYTSGFGSGSTASSTCPEPDGTGTVVYTLRARVRVTDATGASVTTAYGDTFICS</sequence>
<comment type="caution">
    <text evidence="1">The sequence shown here is derived from an EMBL/GenBank/DDBJ whole genome shotgun (WGS) entry which is preliminary data.</text>
</comment>
<gene>
    <name evidence="1" type="ORF">HG543_26245</name>
</gene>
<dbReference type="RefSeq" id="WP_169347603.1">
    <property type="nucleotide sequence ID" value="NZ_JABBJJ010000132.1"/>
</dbReference>
<keyword evidence="2" id="KW-1185">Reference proteome</keyword>
<evidence type="ECO:0008006" key="3">
    <source>
        <dbReference type="Google" id="ProtNLM"/>
    </source>
</evidence>
<proteinExistence type="predicted"/>
<reference evidence="1 2" key="1">
    <citation type="submission" date="2020-04" db="EMBL/GenBank/DDBJ databases">
        <title>Draft genome of Pyxidicoccus fallax type strain.</title>
        <authorList>
            <person name="Whitworth D.E."/>
        </authorList>
    </citation>
    <scope>NUCLEOTIDE SEQUENCE [LARGE SCALE GENOMIC DNA]</scope>
    <source>
        <strain evidence="1 2">DSM 14698</strain>
    </source>
</reference>
<accession>A0A848LKY0</accession>
<organism evidence="1 2">
    <name type="scientific">Pyxidicoccus fallax</name>
    <dbReference type="NCBI Taxonomy" id="394095"/>
    <lineage>
        <taxon>Bacteria</taxon>
        <taxon>Pseudomonadati</taxon>
        <taxon>Myxococcota</taxon>
        <taxon>Myxococcia</taxon>
        <taxon>Myxococcales</taxon>
        <taxon>Cystobacterineae</taxon>
        <taxon>Myxococcaceae</taxon>
        <taxon>Pyxidicoccus</taxon>
    </lineage>
</organism>
<dbReference type="Proteomes" id="UP000518300">
    <property type="component" value="Unassembled WGS sequence"/>
</dbReference>
<dbReference type="PROSITE" id="PS51257">
    <property type="entry name" value="PROKAR_LIPOPROTEIN"/>
    <property type="match status" value="1"/>
</dbReference>
<evidence type="ECO:0000313" key="2">
    <source>
        <dbReference type="Proteomes" id="UP000518300"/>
    </source>
</evidence>
<dbReference type="EMBL" id="JABBJJ010000132">
    <property type="protein sequence ID" value="NMO18333.1"/>
    <property type="molecule type" value="Genomic_DNA"/>
</dbReference>
<name>A0A848LKY0_9BACT</name>
<dbReference type="AlphaFoldDB" id="A0A848LKY0"/>
<protein>
    <recommendedName>
        <fullName evidence="3">Lipoprotein</fullName>
    </recommendedName>
</protein>